<reference evidence="4 5" key="1">
    <citation type="submission" date="2010-05" db="EMBL/GenBank/DDBJ databases">
        <title>The Genome Sequence of Thecamonas trahens ATCC 50062.</title>
        <authorList>
            <consortium name="The Broad Institute Genome Sequencing Platform"/>
            <person name="Russ C."/>
            <person name="Cuomo C."/>
            <person name="Shea T."/>
            <person name="Young S.K."/>
            <person name="Zeng Q."/>
            <person name="Koehrsen M."/>
            <person name="Haas B."/>
            <person name="Borodovsky M."/>
            <person name="Guigo R."/>
            <person name="Alvarado L."/>
            <person name="Berlin A."/>
            <person name="Bochicchio J."/>
            <person name="Borenstein D."/>
            <person name="Chapman S."/>
            <person name="Chen Z."/>
            <person name="Freedman E."/>
            <person name="Gellesch M."/>
            <person name="Goldberg J."/>
            <person name="Griggs A."/>
            <person name="Gujja S."/>
            <person name="Heilman E."/>
            <person name="Heiman D."/>
            <person name="Hepburn T."/>
            <person name="Howarth C."/>
            <person name="Jen D."/>
            <person name="Larson L."/>
            <person name="Mehta T."/>
            <person name="Park D."/>
            <person name="Pearson M."/>
            <person name="Roberts A."/>
            <person name="Saif S."/>
            <person name="Shenoy N."/>
            <person name="Sisk P."/>
            <person name="Stolte C."/>
            <person name="Sykes S."/>
            <person name="Thomson T."/>
            <person name="Walk T."/>
            <person name="White J."/>
            <person name="Yandava C."/>
            <person name="Burger G."/>
            <person name="Gray M.W."/>
            <person name="Holland P.W.H."/>
            <person name="King N."/>
            <person name="Lang F.B.F."/>
            <person name="Roger A.J."/>
            <person name="Ruiz-Trillo I."/>
            <person name="Lander E."/>
            <person name="Nusbaum C."/>
        </authorList>
    </citation>
    <scope>NUCLEOTIDE SEQUENCE [LARGE SCALE GENOMIC DNA]</scope>
    <source>
        <strain evidence="4 5">ATCC 50062</strain>
    </source>
</reference>
<evidence type="ECO:0000256" key="2">
    <source>
        <dbReference type="ARBA" id="ARBA00022946"/>
    </source>
</evidence>
<feature type="compositionally biased region" description="Gly residues" evidence="3">
    <location>
        <begin position="58"/>
        <end position="67"/>
    </location>
</feature>
<evidence type="ECO:0000256" key="3">
    <source>
        <dbReference type="SAM" id="MobiDB-lite"/>
    </source>
</evidence>
<keyword evidence="2" id="KW-0809">Transit peptide</keyword>
<dbReference type="Gene3D" id="2.30.31.10">
    <property type="entry name" value="Transcriptional Coactivator Pc4, Chain A"/>
    <property type="match status" value="1"/>
</dbReference>
<feature type="region of interest" description="Disordered" evidence="3">
    <location>
        <begin position="44"/>
        <end position="67"/>
    </location>
</feature>
<dbReference type="InterPro" id="IPR009044">
    <property type="entry name" value="ssDNA-bd_transcriptional_reg"/>
</dbReference>
<dbReference type="InterPro" id="IPR013742">
    <property type="entry name" value="Whirly"/>
</dbReference>
<protein>
    <submittedName>
        <fullName evidence="4">Uncharacterized protein</fullName>
    </submittedName>
</protein>
<accession>A0A0L0DQ88</accession>
<dbReference type="AlphaFoldDB" id="A0A0L0DQ88"/>
<evidence type="ECO:0000313" key="4">
    <source>
        <dbReference type="EMBL" id="KNC54479.1"/>
    </source>
</evidence>
<dbReference type="GO" id="GO:0003697">
    <property type="term" value="F:single-stranded DNA binding"/>
    <property type="evidence" value="ECO:0007669"/>
    <property type="project" value="InterPro"/>
</dbReference>
<dbReference type="GO" id="GO:0006355">
    <property type="term" value="P:regulation of DNA-templated transcription"/>
    <property type="evidence" value="ECO:0007669"/>
    <property type="project" value="InterPro"/>
</dbReference>
<evidence type="ECO:0000256" key="1">
    <source>
        <dbReference type="ARBA" id="ARBA00006061"/>
    </source>
</evidence>
<evidence type="ECO:0000313" key="5">
    <source>
        <dbReference type="Proteomes" id="UP000054408"/>
    </source>
</evidence>
<dbReference type="EMBL" id="GL349490">
    <property type="protein sequence ID" value="KNC54479.1"/>
    <property type="molecule type" value="Genomic_DNA"/>
</dbReference>
<feature type="compositionally biased region" description="Polar residues" evidence="3">
    <location>
        <begin position="252"/>
        <end position="271"/>
    </location>
</feature>
<gene>
    <name evidence="4" type="ORF">AMSG_10476</name>
</gene>
<keyword evidence="5" id="KW-1185">Reference proteome</keyword>
<dbReference type="Proteomes" id="UP000054408">
    <property type="component" value="Unassembled WGS sequence"/>
</dbReference>
<feature type="region of interest" description="Disordered" evidence="3">
    <location>
        <begin position="250"/>
        <end position="271"/>
    </location>
</feature>
<organism evidence="4 5">
    <name type="scientific">Thecamonas trahens ATCC 50062</name>
    <dbReference type="NCBI Taxonomy" id="461836"/>
    <lineage>
        <taxon>Eukaryota</taxon>
        <taxon>Apusozoa</taxon>
        <taxon>Apusomonadida</taxon>
        <taxon>Apusomonadidae</taxon>
        <taxon>Thecamonas</taxon>
    </lineage>
</organism>
<proteinExistence type="inferred from homology"/>
<dbReference type="RefSeq" id="XP_013753633.1">
    <property type="nucleotide sequence ID" value="XM_013898179.1"/>
</dbReference>
<dbReference type="GO" id="GO:0006952">
    <property type="term" value="P:defense response"/>
    <property type="evidence" value="ECO:0007669"/>
    <property type="project" value="InterPro"/>
</dbReference>
<sequence length="271" mass="28107">MFRLSTIGTAGLARVTGMVAAATSWKVAGVAAARGMADLPYWDDSSSQLPGWEEEQSRGGGGGYGGGRNGGGAASGRAYGGSGGGDGQPVHNARYALYKATKSEMRGAAVQFSYSFTAKAMFVEGAKQAGDKLSPGASGRQFDWDNKVVIKLSVTELGKMLAVIDGKAPEASFFHSIMPRGDGGGSSGGKIQSKLDFKDNETNYILGISRRTGDQPAQSLGLYVDIGEAQVLRVVLEAAIKDAAGFEPDATVRQSTGQRGAVPTQSRSRLA</sequence>
<dbReference type="Pfam" id="PF08536">
    <property type="entry name" value="Whirly"/>
    <property type="match status" value="1"/>
</dbReference>
<name>A0A0L0DQ88_THETB</name>
<comment type="similarity">
    <text evidence="1">Belongs to the Whirly family.</text>
</comment>
<dbReference type="GeneID" id="25568691"/>